<evidence type="ECO:0000313" key="4">
    <source>
        <dbReference type="Proteomes" id="UP001642540"/>
    </source>
</evidence>
<gene>
    <name evidence="3" type="ORF">ODALV1_LOCUS20070</name>
</gene>
<keyword evidence="2" id="KW-0472">Membrane</keyword>
<protein>
    <submittedName>
        <fullName evidence="3">Uncharacterized protein</fullName>
    </submittedName>
</protein>
<reference evidence="3 4" key="1">
    <citation type="submission" date="2024-08" db="EMBL/GenBank/DDBJ databases">
        <authorList>
            <person name="Cucini C."/>
            <person name="Frati F."/>
        </authorList>
    </citation>
    <scope>NUCLEOTIDE SEQUENCE [LARGE SCALE GENOMIC DNA]</scope>
</reference>
<evidence type="ECO:0000313" key="3">
    <source>
        <dbReference type="EMBL" id="CAL8123053.1"/>
    </source>
</evidence>
<keyword evidence="2" id="KW-1133">Transmembrane helix</keyword>
<comment type="caution">
    <text evidence="3">The sequence shown here is derived from an EMBL/GenBank/DDBJ whole genome shotgun (WGS) entry which is preliminary data.</text>
</comment>
<feature type="region of interest" description="Disordered" evidence="1">
    <location>
        <begin position="53"/>
        <end position="92"/>
    </location>
</feature>
<sequence length="184" mass="21298">MDWLIRSGVSIIDFLRSTGLKYSVPIYAICFALAVAKTLFYAWTPLEQDEGRQRLPIPRQARERDEPEVPNEQPADEPEVPNEQPADEPEVPNVRPAIVPEIQNGRFPGLLPINVRVEREQNNDQQNIILRIRIGQPIVRIERLPVINIEAEGPRNRIVPPPQPPPLLRRSMRQRRRPIRYGFE</sequence>
<organism evidence="3 4">
    <name type="scientific">Orchesella dallaii</name>
    <dbReference type="NCBI Taxonomy" id="48710"/>
    <lineage>
        <taxon>Eukaryota</taxon>
        <taxon>Metazoa</taxon>
        <taxon>Ecdysozoa</taxon>
        <taxon>Arthropoda</taxon>
        <taxon>Hexapoda</taxon>
        <taxon>Collembola</taxon>
        <taxon>Entomobryomorpha</taxon>
        <taxon>Entomobryoidea</taxon>
        <taxon>Orchesellidae</taxon>
        <taxon>Orchesellinae</taxon>
        <taxon>Orchesella</taxon>
    </lineage>
</organism>
<feature type="transmembrane region" description="Helical" evidence="2">
    <location>
        <begin position="24"/>
        <end position="44"/>
    </location>
</feature>
<evidence type="ECO:0000256" key="1">
    <source>
        <dbReference type="SAM" id="MobiDB-lite"/>
    </source>
</evidence>
<evidence type="ECO:0000256" key="2">
    <source>
        <dbReference type="SAM" id="Phobius"/>
    </source>
</evidence>
<keyword evidence="2" id="KW-0812">Transmembrane</keyword>
<keyword evidence="4" id="KW-1185">Reference proteome</keyword>
<feature type="compositionally biased region" description="Acidic residues" evidence="1">
    <location>
        <begin position="68"/>
        <end position="90"/>
    </location>
</feature>
<dbReference type="EMBL" id="CAXLJM020000068">
    <property type="protein sequence ID" value="CAL8123053.1"/>
    <property type="molecule type" value="Genomic_DNA"/>
</dbReference>
<name>A0ABP1RF39_9HEXA</name>
<accession>A0ABP1RF39</accession>
<proteinExistence type="predicted"/>
<dbReference type="Proteomes" id="UP001642540">
    <property type="component" value="Unassembled WGS sequence"/>
</dbReference>